<dbReference type="InterPro" id="IPR018114">
    <property type="entry name" value="TRYPSIN_HIS"/>
</dbReference>
<dbReference type="GO" id="GO:0004252">
    <property type="term" value="F:serine-type endopeptidase activity"/>
    <property type="evidence" value="ECO:0007669"/>
    <property type="project" value="InterPro"/>
</dbReference>
<dbReference type="PROSITE" id="PS00134">
    <property type="entry name" value="TRYPSIN_HIS"/>
    <property type="match status" value="1"/>
</dbReference>
<dbReference type="GO" id="GO:0006508">
    <property type="term" value="P:proteolysis"/>
    <property type="evidence" value="ECO:0007669"/>
    <property type="project" value="UniProtKB-KW"/>
</dbReference>
<keyword evidence="4" id="KW-0645">Protease</keyword>
<gene>
    <name evidence="4" type="ORF">GTW20_06080</name>
</gene>
<dbReference type="Gene3D" id="2.40.10.10">
    <property type="entry name" value="Trypsin-like serine proteases"/>
    <property type="match status" value="2"/>
</dbReference>
<keyword evidence="1" id="KW-0732">Signal</keyword>
<feature type="region of interest" description="Disordered" evidence="2">
    <location>
        <begin position="37"/>
        <end position="64"/>
    </location>
</feature>
<dbReference type="Proteomes" id="UP000467124">
    <property type="component" value="Unassembled WGS sequence"/>
</dbReference>
<dbReference type="EMBL" id="WWHY01000001">
    <property type="protein sequence ID" value="MYR31851.1"/>
    <property type="molecule type" value="Genomic_DNA"/>
</dbReference>
<proteinExistence type="predicted"/>
<keyword evidence="4" id="KW-0378">Hydrolase</keyword>
<feature type="region of interest" description="Disordered" evidence="2">
    <location>
        <begin position="111"/>
        <end position="138"/>
    </location>
</feature>
<evidence type="ECO:0000313" key="5">
    <source>
        <dbReference type="Proteomes" id="UP000467124"/>
    </source>
</evidence>
<organism evidence="4 5">
    <name type="scientific">Nocardiopsis alba</name>
    <dbReference type="NCBI Taxonomy" id="53437"/>
    <lineage>
        <taxon>Bacteria</taxon>
        <taxon>Bacillati</taxon>
        <taxon>Actinomycetota</taxon>
        <taxon>Actinomycetes</taxon>
        <taxon>Streptosporangiales</taxon>
        <taxon>Nocardiopsidaceae</taxon>
        <taxon>Nocardiopsis</taxon>
    </lineage>
</organism>
<sequence length="359" mass="38079">MTSSTTYKILAPLAAAAVALGGLAMIDRLPEPASAVTQALYTSSETPTESSDPSDDPARSPQAAATRVDGVAHQTGALTEAQNTRVLDYWTSERMASAQPITSLLDSTLDLASPSGATETEPQASRPDSDGERWNDGGLVTRTTGKVYLTMDGRDFTCSASVVDSANKSTLVTAGHCAKDGRGSWARNWTFVPGYADGESPHGKYTARDLMVPPRWADKADDSYDFAMVVLNKNGSTAVQDEVGAQRISFDTWTDERARQGVQVYTFGYPSASPFDGSSLHYCSGRTVPDTGGTTANGVRCTMTQGSSGGPWFSDFDPATGQGTISSVVSFKYADDRNTQYGPRLGAEARQLFEHASGV</sequence>
<evidence type="ECO:0000313" key="4">
    <source>
        <dbReference type="EMBL" id="MYR31851.1"/>
    </source>
</evidence>
<dbReference type="PANTHER" id="PTHR15462">
    <property type="entry name" value="SERINE PROTEASE"/>
    <property type="match status" value="1"/>
</dbReference>
<evidence type="ECO:0000256" key="1">
    <source>
        <dbReference type="ARBA" id="ARBA00022729"/>
    </source>
</evidence>
<comment type="caution">
    <text evidence="4">The sequence shown here is derived from an EMBL/GenBank/DDBJ whole genome shotgun (WGS) entry which is preliminary data.</text>
</comment>
<dbReference type="InterPro" id="IPR001254">
    <property type="entry name" value="Trypsin_dom"/>
</dbReference>
<dbReference type="AlphaFoldDB" id="A0A7K2IPE8"/>
<dbReference type="RefSeq" id="WP_161110490.1">
    <property type="nucleotide sequence ID" value="NZ_JBIAHT010000001.1"/>
</dbReference>
<feature type="compositionally biased region" description="Low complexity" evidence="2">
    <location>
        <begin position="42"/>
        <end position="51"/>
    </location>
</feature>
<evidence type="ECO:0000256" key="2">
    <source>
        <dbReference type="SAM" id="MobiDB-lite"/>
    </source>
</evidence>
<dbReference type="InterPro" id="IPR050966">
    <property type="entry name" value="Glutamyl_endopeptidase"/>
</dbReference>
<feature type="domain" description="Peptidase S1" evidence="3">
    <location>
        <begin position="152"/>
        <end position="333"/>
    </location>
</feature>
<reference evidence="4 5" key="1">
    <citation type="journal article" date="2019" name="Nat. Commun.">
        <title>The antimicrobial potential of Streptomyces from insect microbiomes.</title>
        <authorList>
            <person name="Chevrette M.G."/>
            <person name="Carlson C.M."/>
            <person name="Ortega H.E."/>
            <person name="Thomas C."/>
            <person name="Ananiev G.E."/>
            <person name="Barns K.J."/>
            <person name="Book A.J."/>
            <person name="Cagnazzo J."/>
            <person name="Carlos C."/>
            <person name="Flanigan W."/>
            <person name="Grubbs K.J."/>
            <person name="Horn H.A."/>
            <person name="Hoffmann F.M."/>
            <person name="Klassen J.L."/>
            <person name="Knack J.J."/>
            <person name="Lewin G.R."/>
            <person name="McDonald B.R."/>
            <person name="Muller L."/>
            <person name="Melo W.G.P."/>
            <person name="Pinto-Tomas A.A."/>
            <person name="Schmitz A."/>
            <person name="Wendt-Pienkowski E."/>
            <person name="Wildman S."/>
            <person name="Zhao M."/>
            <person name="Zhang F."/>
            <person name="Bugni T.S."/>
            <person name="Andes D.R."/>
            <person name="Pupo M.T."/>
            <person name="Currie C.R."/>
        </authorList>
    </citation>
    <scope>NUCLEOTIDE SEQUENCE [LARGE SCALE GENOMIC DNA]</scope>
    <source>
        <strain evidence="4 5">SID5840</strain>
    </source>
</reference>
<dbReference type="InterPro" id="IPR009003">
    <property type="entry name" value="Peptidase_S1_PA"/>
</dbReference>
<evidence type="ECO:0000259" key="3">
    <source>
        <dbReference type="Pfam" id="PF00089"/>
    </source>
</evidence>
<dbReference type="PANTHER" id="PTHR15462:SF8">
    <property type="entry name" value="SERINE PROTEASE"/>
    <property type="match status" value="1"/>
</dbReference>
<name>A0A7K2IPE8_9ACTN</name>
<protein>
    <submittedName>
        <fullName evidence="4">Trypsin-like serine protease</fullName>
    </submittedName>
</protein>
<dbReference type="InterPro" id="IPR043504">
    <property type="entry name" value="Peptidase_S1_PA_chymotrypsin"/>
</dbReference>
<dbReference type="Pfam" id="PF00089">
    <property type="entry name" value="Trypsin"/>
    <property type="match status" value="1"/>
</dbReference>
<dbReference type="SUPFAM" id="SSF50494">
    <property type="entry name" value="Trypsin-like serine proteases"/>
    <property type="match status" value="1"/>
</dbReference>
<accession>A0A7K2IPE8</accession>